<sequence>DQEEFRQYKQQAGVGVSFTDRAKTQQEKYFDLFFAKRSDEEDAYQTHMETFEQKIRRQNNLDYEKWKARLNAKMQAFRESNGLDDSSRLNMTHTNINAHLTHKPVRPVADNKKDVNSHGHETIQDQAQNKSSNSNEHSDPSQKKTHPFQVHRSPGQPDLSPKVSPETMQATTTQTQTQTQENIQKWRSERPYEHVYPNPKNNVFLAITESNSNKKSIHPLQSSNGLDRQVIDFFNKSPKIEWSPHVGYSIVLTQLAIATLIISFFFKKKKIVIRQSKILIFFKFVQGLAFTLNKLSQIQKNNPKKKNCTLKKKQQKAKQKF</sequence>
<feature type="region of interest" description="Disordered" evidence="1">
    <location>
        <begin position="97"/>
        <end position="182"/>
    </location>
</feature>
<keyword evidence="2" id="KW-0472">Membrane</keyword>
<organism evidence="3 4">
    <name type="scientific">Reticulomyxa filosa</name>
    <dbReference type="NCBI Taxonomy" id="46433"/>
    <lineage>
        <taxon>Eukaryota</taxon>
        <taxon>Sar</taxon>
        <taxon>Rhizaria</taxon>
        <taxon>Retaria</taxon>
        <taxon>Foraminifera</taxon>
        <taxon>Monothalamids</taxon>
        <taxon>Reticulomyxidae</taxon>
        <taxon>Reticulomyxa</taxon>
    </lineage>
</organism>
<protein>
    <submittedName>
        <fullName evidence="3">Uncharacterized protein</fullName>
    </submittedName>
</protein>
<feature type="non-terminal residue" evidence="3">
    <location>
        <position position="1"/>
    </location>
</feature>
<keyword evidence="2" id="KW-1133">Transmembrane helix</keyword>
<evidence type="ECO:0000313" key="4">
    <source>
        <dbReference type="Proteomes" id="UP000023152"/>
    </source>
</evidence>
<keyword evidence="2" id="KW-0812">Transmembrane</keyword>
<evidence type="ECO:0000256" key="1">
    <source>
        <dbReference type="SAM" id="MobiDB-lite"/>
    </source>
</evidence>
<proteinExistence type="predicted"/>
<keyword evidence="4" id="KW-1185">Reference proteome</keyword>
<feature type="compositionally biased region" description="Low complexity" evidence="1">
    <location>
        <begin position="167"/>
        <end position="180"/>
    </location>
</feature>
<evidence type="ECO:0000256" key="2">
    <source>
        <dbReference type="SAM" id="Phobius"/>
    </source>
</evidence>
<accession>X6MI14</accession>
<dbReference type="AlphaFoldDB" id="X6MI14"/>
<feature type="transmembrane region" description="Helical" evidence="2">
    <location>
        <begin position="246"/>
        <end position="266"/>
    </location>
</feature>
<reference evidence="3 4" key="1">
    <citation type="journal article" date="2013" name="Curr. Biol.">
        <title>The Genome of the Foraminiferan Reticulomyxa filosa.</title>
        <authorList>
            <person name="Glockner G."/>
            <person name="Hulsmann N."/>
            <person name="Schleicher M."/>
            <person name="Noegel A.A."/>
            <person name="Eichinger L."/>
            <person name="Gallinger C."/>
            <person name="Pawlowski J."/>
            <person name="Sierra R."/>
            <person name="Euteneuer U."/>
            <person name="Pillet L."/>
            <person name="Moustafa A."/>
            <person name="Platzer M."/>
            <person name="Groth M."/>
            <person name="Szafranski K."/>
            <person name="Schliwa M."/>
        </authorList>
    </citation>
    <scope>NUCLEOTIDE SEQUENCE [LARGE SCALE GENOMIC DNA]</scope>
</reference>
<feature type="compositionally biased region" description="Polar residues" evidence="1">
    <location>
        <begin position="124"/>
        <end position="135"/>
    </location>
</feature>
<gene>
    <name evidence="3" type="ORF">RFI_23866</name>
</gene>
<comment type="caution">
    <text evidence="3">The sequence shown here is derived from an EMBL/GenBank/DDBJ whole genome shotgun (WGS) entry which is preliminary data.</text>
</comment>
<evidence type="ECO:0000313" key="3">
    <source>
        <dbReference type="EMBL" id="ETO13504.1"/>
    </source>
</evidence>
<feature type="compositionally biased region" description="Basic and acidic residues" evidence="1">
    <location>
        <begin position="109"/>
        <end position="123"/>
    </location>
</feature>
<name>X6MI14_RETFI</name>
<dbReference type="EMBL" id="ASPP01020569">
    <property type="protein sequence ID" value="ETO13504.1"/>
    <property type="molecule type" value="Genomic_DNA"/>
</dbReference>
<dbReference type="Proteomes" id="UP000023152">
    <property type="component" value="Unassembled WGS sequence"/>
</dbReference>